<keyword evidence="4" id="KW-0288">FMN</keyword>
<evidence type="ECO:0000256" key="2">
    <source>
        <dbReference type="ARBA" id="ARBA00007118"/>
    </source>
</evidence>
<evidence type="ECO:0000256" key="3">
    <source>
        <dbReference type="ARBA" id="ARBA00022630"/>
    </source>
</evidence>
<dbReference type="EMBL" id="CP000513">
    <property type="protein sequence ID" value="ABQ13727.1"/>
    <property type="molecule type" value="Genomic_DNA"/>
</dbReference>
<dbReference type="InterPro" id="IPR000415">
    <property type="entry name" value="Nitroreductase-like"/>
</dbReference>
<dbReference type="GO" id="GO:0046857">
    <property type="term" value="F:oxidoreductase activity, acting on other nitrogenous compounds as donors, with NAD or NADP as acceptor"/>
    <property type="evidence" value="ECO:0007669"/>
    <property type="project" value="TreeGrafter"/>
</dbReference>
<dbReference type="eggNOG" id="COG0778">
    <property type="taxonomic scope" value="Bacteria"/>
</dbReference>
<name>A5EYB2_DICNV</name>
<comment type="cofactor">
    <cofactor evidence="1">
        <name>FMN</name>
        <dbReference type="ChEBI" id="CHEBI:58210"/>
    </cofactor>
</comment>
<keyword evidence="6" id="KW-0560">Oxidoreductase</keyword>
<evidence type="ECO:0000313" key="10">
    <source>
        <dbReference type="Proteomes" id="UP000000248"/>
    </source>
</evidence>
<dbReference type="PANTHER" id="PTHR23026:SF125">
    <property type="entry name" value="OXYGEN-INSENSITIVE NAD(P)H NITROREDUCTASE"/>
    <property type="match status" value="1"/>
</dbReference>
<keyword evidence="3" id="KW-0285">Flavoprotein</keyword>
<dbReference type="SUPFAM" id="SSF55469">
    <property type="entry name" value="FMN-dependent nitroreductase-like"/>
    <property type="match status" value="1"/>
</dbReference>
<dbReference type="STRING" id="246195.DNO_0866"/>
<dbReference type="CDD" id="cd02149">
    <property type="entry name" value="NfsB-like"/>
    <property type="match status" value="1"/>
</dbReference>
<comment type="similarity">
    <text evidence="2">Belongs to the nitroreductase family.</text>
</comment>
<keyword evidence="10" id="KW-1185">Reference proteome</keyword>
<gene>
    <name evidence="9" type="ordered locus">DNO_0866</name>
</gene>
<dbReference type="InterPro" id="IPR050627">
    <property type="entry name" value="Nitroreductase/BluB"/>
</dbReference>
<accession>A5EYB2</accession>
<dbReference type="InterPro" id="IPR029479">
    <property type="entry name" value="Nitroreductase"/>
</dbReference>
<feature type="domain" description="Nitroreductase" evidence="8">
    <location>
        <begin position="16"/>
        <end position="199"/>
    </location>
</feature>
<proteinExistence type="inferred from homology"/>
<dbReference type="AlphaFoldDB" id="A5EYB2"/>
<evidence type="ECO:0000256" key="5">
    <source>
        <dbReference type="ARBA" id="ARBA00022857"/>
    </source>
</evidence>
<dbReference type="HOGENOM" id="CLU_070764_4_1_6"/>
<dbReference type="KEGG" id="dno:DNO_0866"/>
<dbReference type="OrthoDB" id="9809288at2"/>
<evidence type="ECO:0000256" key="6">
    <source>
        <dbReference type="ARBA" id="ARBA00023002"/>
    </source>
</evidence>
<dbReference type="Proteomes" id="UP000000248">
    <property type="component" value="Chromosome"/>
</dbReference>
<evidence type="ECO:0000256" key="7">
    <source>
        <dbReference type="ARBA" id="ARBA00023027"/>
    </source>
</evidence>
<dbReference type="Pfam" id="PF00881">
    <property type="entry name" value="Nitroreductase"/>
    <property type="match status" value="1"/>
</dbReference>
<protein>
    <submittedName>
        <fullName evidence="9">Nitroreductase family protein</fullName>
    </submittedName>
</protein>
<organism evidence="9 10">
    <name type="scientific">Dichelobacter nodosus (strain VCS1703A)</name>
    <dbReference type="NCBI Taxonomy" id="246195"/>
    <lineage>
        <taxon>Bacteria</taxon>
        <taxon>Pseudomonadati</taxon>
        <taxon>Pseudomonadota</taxon>
        <taxon>Gammaproteobacteria</taxon>
        <taxon>Cardiobacteriales</taxon>
        <taxon>Cardiobacteriaceae</taxon>
        <taxon>Dichelobacter</taxon>
    </lineage>
</organism>
<reference evidence="9 10" key="1">
    <citation type="journal article" date="2007" name="Nat. Biotechnol.">
        <title>Genome sequence and identification of candidate vaccine antigens from the animal pathogen Dichelobacter nodosus.</title>
        <authorList>
            <person name="Myers G.S."/>
            <person name="Parker D."/>
            <person name="Al-Hasani K."/>
            <person name="Kennan R.M."/>
            <person name="Seemann T."/>
            <person name="Ren Q."/>
            <person name="Badger J.H."/>
            <person name="Selengut J.D."/>
            <person name="Deboy R.T."/>
            <person name="Tettelin H."/>
            <person name="Boyce J.D."/>
            <person name="McCarl V.P."/>
            <person name="Han X."/>
            <person name="Nelson W.C."/>
            <person name="Madupu R."/>
            <person name="Mohamoud Y."/>
            <person name="Holley T."/>
            <person name="Fedorova N."/>
            <person name="Khouri H."/>
            <person name="Bottomley S.P."/>
            <person name="Whittington R.J."/>
            <person name="Adler B."/>
            <person name="Songer J.G."/>
            <person name="Rood J.I."/>
            <person name="Paulsen I.T."/>
        </authorList>
    </citation>
    <scope>NUCLEOTIDE SEQUENCE [LARGE SCALE GENOMIC DNA]</scope>
    <source>
        <strain evidence="9 10">VCS1703A</strain>
    </source>
</reference>
<keyword evidence="7" id="KW-0520">NAD</keyword>
<evidence type="ECO:0000259" key="8">
    <source>
        <dbReference type="Pfam" id="PF00881"/>
    </source>
</evidence>
<dbReference type="PANTHER" id="PTHR23026">
    <property type="entry name" value="NADPH NITROREDUCTASE"/>
    <property type="match status" value="1"/>
</dbReference>
<evidence type="ECO:0000256" key="4">
    <source>
        <dbReference type="ARBA" id="ARBA00022643"/>
    </source>
</evidence>
<sequence>MSQMTTEEVLSLFHFRSATRHYDAEKKISQEDFQCILESARLSPSSVGSEPWKFVVLQNKALRQAIKPVSWGLATQIDHASHLVILLAKKNARYDSDFFKEALLKRQLSDEQIAKAVAVYQKFQEHDMRILESERTLFDWASKQTYIALANMMMAAALLGIDSCPIEGFDYAEVSRILAEAQVFDPQEYGISVMVTFGYRAKEPRPKSRKPFNELVSWVE</sequence>
<keyword evidence="5" id="KW-0521">NADP</keyword>
<dbReference type="InterPro" id="IPR033878">
    <property type="entry name" value="NfsB-like"/>
</dbReference>
<dbReference type="GO" id="GO:0046256">
    <property type="term" value="P:2,4,6-trinitrotoluene catabolic process"/>
    <property type="evidence" value="ECO:0007669"/>
    <property type="project" value="TreeGrafter"/>
</dbReference>
<dbReference type="RefSeq" id="WP_012031187.1">
    <property type="nucleotide sequence ID" value="NC_009446.1"/>
</dbReference>
<dbReference type="Gene3D" id="3.40.109.10">
    <property type="entry name" value="NADH Oxidase"/>
    <property type="match status" value="1"/>
</dbReference>
<evidence type="ECO:0000256" key="1">
    <source>
        <dbReference type="ARBA" id="ARBA00001917"/>
    </source>
</evidence>
<evidence type="ECO:0000313" key="9">
    <source>
        <dbReference type="EMBL" id="ABQ13727.1"/>
    </source>
</evidence>
<dbReference type="GO" id="GO:0005829">
    <property type="term" value="C:cytosol"/>
    <property type="evidence" value="ECO:0007669"/>
    <property type="project" value="TreeGrafter"/>
</dbReference>